<evidence type="ECO:0000313" key="2">
    <source>
        <dbReference type="EMBL" id="KYO43425.1"/>
    </source>
</evidence>
<sequence length="172" mass="19632">MEFDWNNGGPAASQGGEATFGSRDAASGSLIPTARALQMLQLCQRRTFLLDHLVTALEDWQADTWAWWEEGVAHQDRLWAEDITHEDKWDQREEAWDQANPEFQAQLLALKHEQENTLQEQNDIMTGQCKPWTMTTRSSNEAVCKQFTIQLANLHPSLSPIERKPLRVVVSS</sequence>
<dbReference type="AlphaFoldDB" id="A0A151P3U9"/>
<organism evidence="2 3">
    <name type="scientific">Alligator mississippiensis</name>
    <name type="common">American alligator</name>
    <dbReference type="NCBI Taxonomy" id="8496"/>
    <lineage>
        <taxon>Eukaryota</taxon>
        <taxon>Metazoa</taxon>
        <taxon>Chordata</taxon>
        <taxon>Craniata</taxon>
        <taxon>Vertebrata</taxon>
        <taxon>Euteleostomi</taxon>
        <taxon>Archelosauria</taxon>
        <taxon>Archosauria</taxon>
        <taxon>Crocodylia</taxon>
        <taxon>Alligatoridae</taxon>
        <taxon>Alligatorinae</taxon>
        <taxon>Alligator</taxon>
    </lineage>
</organism>
<dbReference type="Proteomes" id="UP000050525">
    <property type="component" value="Unassembled WGS sequence"/>
</dbReference>
<comment type="caution">
    <text evidence="2">The sequence shown here is derived from an EMBL/GenBank/DDBJ whole genome shotgun (WGS) entry which is preliminary data.</text>
</comment>
<name>A0A151P3U9_ALLMI</name>
<protein>
    <submittedName>
        <fullName evidence="2">Uncharacterized protein</fullName>
    </submittedName>
</protein>
<proteinExistence type="predicted"/>
<keyword evidence="3" id="KW-1185">Reference proteome</keyword>
<dbReference type="EMBL" id="AKHW03001146">
    <property type="protein sequence ID" value="KYO43425.1"/>
    <property type="molecule type" value="Genomic_DNA"/>
</dbReference>
<feature type="region of interest" description="Disordered" evidence="1">
    <location>
        <begin position="1"/>
        <end position="23"/>
    </location>
</feature>
<evidence type="ECO:0000313" key="3">
    <source>
        <dbReference type="Proteomes" id="UP000050525"/>
    </source>
</evidence>
<evidence type="ECO:0000256" key="1">
    <source>
        <dbReference type="SAM" id="MobiDB-lite"/>
    </source>
</evidence>
<accession>A0A151P3U9</accession>
<gene>
    <name evidence="2" type="ORF">Y1Q_0013491</name>
</gene>
<reference evidence="2 3" key="1">
    <citation type="journal article" date="2012" name="Genome Biol.">
        <title>Sequencing three crocodilian genomes to illuminate the evolution of archosaurs and amniotes.</title>
        <authorList>
            <person name="St John J.A."/>
            <person name="Braun E.L."/>
            <person name="Isberg S.R."/>
            <person name="Miles L.G."/>
            <person name="Chong A.Y."/>
            <person name="Gongora J."/>
            <person name="Dalzell P."/>
            <person name="Moran C."/>
            <person name="Bed'hom B."/>
            <person name="Abzhanov A."/>
            <person name="Burgess S.C."/>
            <person name="Cooksey A.M."/>
            <person name="Castoe T.A."/>
            <person name="Crawford N.G."/>
            <person name="Densmore L.D."/>
            <person name="Drew J.C."/>
            <person name="Edwards S.V."/>
            <person name="Faircloth B.C."/>
            <person name="Fujita M.K."/>
            <person name="Greenwold M.J."/>
            <person name="Hoffmann F.G."/>
            <person name="Howard J.M."/>
            <person name="Iguchi T."/>
            <person name="Janes D.E."/>
            <person name="Khan S.Y."/>
            <person name="Kohno S."/>
            <person name="de Koning A.J."/>
            <person name="Lance S.L."/>
            <person name="McCarthy F.M."/>
            <person name="McCormack J.E."/>
            <person name="Merchant M.E."/>
            <person name="Peterson D.G."/>
            <person name="Pollock D.D."/>
            <person name="Pourmand N."/>
            <person name="Raney B.J."/>
            <person name="Roessler K.A."/>
            <person name="Sanford J.R."/>
            <person name="Sawyer R.H."/>
            <person name="Schmidt C.J."/>
            <person name="Triplett E.W."/>
            <person name="Tuberville T.D."/>
            <person name="Venegas-Anaya M."/>
            <person name="Howard J.T."/>
            <person name="Jarvis E.D."/>
            <person name="Guillette L.J.Jr."/>
            <person name="Glenn T.C."/>
            <person name="Green R.E."/>
            <person name="Ray D.A."/>
        </authorList>
    </citation>
    <scope>NUCLEOTIDE SEQUENCE [LARGE SCALE GENOMIC DNA]</scope>
    <source>
        <strain evidence="2">KSC_2009_1</strain>
    </source>
</reference>